<dbReference type="Proteomes" id="UP000031594">
    <property type="component" value="Unassembled WGS sequence"/>
</dbReference>
<name>A0A0C1RTK7_9BACT</name>
<dbReference type="RefSeq" id="WP_039721625.1">
    <property type="nucleotide sequence ID" value="NZ_CP037899.1"/>
</dbReference>
<dbReference type="AlphaFoldDB" id="A0A0C1RTK7"/>
<dbReference type="InterPro" id="IPR042557">
    <property type="entry name" value="SCO4226"/>
</dbReference>
<evidence type="ECO:0000313" key="1">
    <source>
        <dbReference type="EMBL" id="KIE58291.1"/>
    </source>
</evidence>
<dbReference type="InterPro" id="IPR025336">
    <property type="entry name" value="SCO4226-like"/>
</dbReference>
<dbReference type="EMBL" id="CP037899">
    <property type="protein sequence ID" value="QDQ42311.1"/>
    <property type="molecule type" value="Genomic_DNA"/>
</dbReference>
<reference evidence="2" key="2">
    <citation type="journal article" date="2019" name="BMC Genomics">
        <title>Complete genome sequence analysis of the thermoacidophilic verrucomicrobial methanotroph 'Candidatus Methylacidiphilum kamchatkense' strain Kam1 and comparison with its closest relatives.</title>
        <authorList>
            <person name="Kruse T."/>
            <person name="Ratnadevi C.M."/>
            <person name="Erikstad H.A."/>
            <person name="Birkeland N.K."/>
        </authorList>
    </citation>
    <scope>NUCLEOTIDE SEQUENCE</scope>
    <source>
        <strain evidence="2">Kam1</strain>
    </source>
</reference>
<dbReference type="Pfam" id="PF14026">
    <property type="entry name" value="SCO4226-like"/>
    <property type="match status" value="1"/>
</dbReference>
<dbReference type="KEGG" id="mkc:kam1_1081"/>
<dbReference type="Gene3D" id="3.30.70.3090">
    <property type="entry name" value="ORF SCO4226, nickel-binding ferredoxin-like monomer"/>
    <property type="match status" value="1"/>
</dbReference>
<protein>
    <submittedName>
        <fullName evidence="1">Membrane protein</fullName>
    </submittedName>
</protein>
<evidence type="ECO:0000313" key="3">
    <source>
        <dbReference type="Proteomes" id="UP000031594"/>
    </source>
</evidence>
<accession>A0A0C1RTK7</accession>
<reference evidence="1 3" key="1">
    <citation type="submission" date="2014-08" db="EMBL/GenBank/DDBJ databases">
        <title>Methylacidiphilum kamchatkense strain Kam1 draft genome sequence.</title>
        <authorList>
            <person name="Birkeland N.-K."/>
            <person name="Erikstad H.A."/>
        </authorList>
    </citation>
    <scope>NUCLEOTIDE SEQUENCE [LARGE SCALE GENOMIC DNA]</scope>
    <source>
        <strain evidence="1 3">Kam1</strain>
    </source>
</reference>
<proteinExistence type="predicted"/>
<organism evidence="2 4">
    <name type="scientific">Methylacidiphilum kamchatkense Kam1</name>
    <dbReference type="NCBI Taxonomy" id="1202785"/>
    <lineage>
        <taxon>Bacteria</taxon>
        <taxon>Pseudomonadati</taxon>
        <taxon>Verrucomicrobiota</taxon>
        <taxon>Methylacidiphilae</taxon>
        <taxon>Methylacidiphilales</taxon>
        <taxon>Methylacidiphilaceae</taxon>
        <taxon>Methylacidiphilum (ex Ratnadevi et al. 2023)</taxon>
    </lineage>
</organism>
<dbReference type="OrthoDB" id="9800027at2"/>
<evidence type="ECO:0000313" key="4">
    <source>
        <dbReference type="Proteomes" id="UP000315925"/>
    </source>
</evidence>
<sequence>MPRYVIEREIPGAGNLSNEELAKISAKSCSILDKMGPQIQWIESYVTGDKIYCIYIAPDEKTIREHAAQGGFPANRIAEIKNIISPFTAQHK</sequence>
<gene>
    <name evidence="1" type="ORF">A946_07250</name>
    <name evidence="2" type="ORF">kam1_1081</name>
</gene>
<evidence type="ECO:0000313" key="2">
    <source>
        <dbReference type="EMBL" id="QDQ42311.1"/>
    </source>
</evidence>
<keyword evidence="3" id="KW-1185">Reference proteome</keyword>
<dbReference type="EMBL" id="JQNX01000005">
    <property type="protein sequence ID" value="KIE58291.1"/>
    <property type="molecule type" value="Genomic_DNA"/>
</dbReference>
<dbReference type="Proteomes" id="UP000315925">
    <property type="component" value="Chromosome"/>
</dbReference>
<dbReference type="STRING" id="1202785.A946_07250"/>
<reference evidence="4" key="3">
    <citation type="submission" date="2019-03" db="EMBL/GenBank/DDBJ databases">
        <title>Complete genome of Methylacidiphilum kamchatkense Kam1.</title>
        <authorList>
            <person name="Kruse T."/>
            <person name="Murarilal Ratnadevi C."/>
            <person name="Erikstad H.-A."/>
            <person name="Birkeland N.-K."/>
        </authorList>
    </citation>
    <scope>NUCLEOTIDE SEQUENCE [LARGE SCALE GENOMIC DNA]</scope>
    <source>
        <strain evidence="4">kam1</strain>
    </source>
</reference>